<evidence type="ECO:0000256" key="3">
    <source>
        <dbReference type="ARBA" id="ARBA00022741"/>
    </source>
</evidence>
<comment type="subcellular location">
    <subcellularLocation>
        <location evidence="9">Cytoplasm</location>
    </subcellularLocation>
</comment>
<comment type="caution">
    <text evidence="9">Lacks conserved residue(s) required for the propagation of feature annotation.</text>
</comment>
<keyword evidence="5 9" id="KW-0067">ATP-binding</keyword>
<evidence type="ECO:0000256" key="10">
    <source>
        <dbReference type="NCBIfam" id="TIGR02152"/>
    </source>
</evidence>
<reference evidence="12 13" key="1">
    <citation type="journal article" date="2014" name="Int. J. Syst. Evol. Microbiol.">
        <title>Listeria floridensis sp. nov., Listeria aquatica sp. nov., Listeria cornellensis sp. nov., Listeria riparia sp. nov. and Listeria grandensis sp. nov., from agricultural and natural environments.</title>
        <authorList>
            <person name="den Bakker H.C."/>
            <person name="Warchocki S."/>
            <person name="Wright E.M."/>
            <person name="Allred A.F."/>
            <person name="Ahlstrom C."/>
            <person name="Manuel C.S."/>
            <person name="Stasiewicz M.J."/>
            <person name="Burrell A."/>
            <person name="Roof S."/>
            <person name="Strawn L."/>
            <person name="Fortes E.D."/>
            <person name="Nightingale K.K."/>
            <person name="Kephart D."/>
            <person name="Wiedmann M."/>
        </authorList>
    </citation>
    <scope>NUCLEOTIDE SEQUENCE [LARGE SCALE GENOMIC DNA]</scope>
    <source>
        <strain evidence="12 13">FSL S10-1187</strain>
    </source>
</reference>
<keyword evidence="4 9" id="KW-0418">Kinase</keyword>
<feature type="binding site" evidence="9">
    <location>
        <begin position="250"/>
        <end position="251"/>
    </location>
    <ligand>
        <name>ATP</name>
        <dbReference type="ChEBI" id="CHEBI:30616"/>
    </ligand>
</feature>
<dbReference type="InterPro" id="IPR029056">
    <property type="entry name" value="Ribokinase-like"/>
</dbReference>
<keyword evidence="6 9" id="KW-0460">Magnesium</keyword>
<dbReference type="RefSeq" id="WP_036096585.1">
    <property type="nucleotide sequence ID" value="NZ_AODF01000007.1"/>
</dbReference>
<proteinExistence type="inferred from homology"/>
<feature type="binding site" evidence="9">
    <location>
        <position position="280"/>
    </location>
    <ligand>
        <name>K(+)</name>
        <dbReference type="ChEBI" id="CHEBI:29103"/>
    </ligand>
</feature>
<dbReference type="InterPro" id="IPR002139">
    <property type="entry name" value="Ribo/fructo_kinase"/>
</dbReference>
<feature type="binding site" evidence="9">
    <location>
        <begin position="39"/>
        <end position="43"/>
    </location>
    <ligand>
        <name>substrate</name>
    </ligand>
</feature>
<dbReference type="CDD" id="cd01174">
    <property type="entry name" value="ribokinase"/>
    <property type="match status" value="1"/>
</dbReference>
<feature type="binding site" evidence="9">
    <location>
        <position position="245"/>
    </location>
    <ligand>
        <name>K(+)</name>
        <dbReference type="ChEBI" id="CHEBI:29103"/>
    </ligand>
</feature>
<comment type="function">
    <text evidence="9">Catalyzes the phosphorylation of ribose at O-5 in a reaction requiring ATP and magnesium. The resulting D-ribose-5-phosphate can then be used either for sythesis of nucleotides, histidine, and tryptophan, or as a component of the pentose phosphate pathway.</text>
</comment>
<keyword evidence="9" id="KW-0963">Cytoplasm</keyword>
<keyword evidence="2 9" id="KW-0479">Metal-binding</keyword>
<feature type="binding site" evidence="9">
    <location>
        <position position="139"/>
    </location>
    <ligand>
        <name>substrate</name>
    </ligand>
</feature>
<feature type="binding site" evidence="9">
    <location>
        <position position="183"/>
    </location>
    <ligand>
        <name>ATP</name>
        <dbReference type="ChEBI" id="CHEBI:30616"/>
    </ligand>
</feature>
<feature type="binding site" evidence="9">
    <location>
        <position position="247"/>
    </location>
    <ligand>
        <name>K(+)</name>
        <dbReference type="ChEBI" id="CHEBI:29103"/>
    </ligand>
</feature>
<evidence type="ECO:0000256" key="8">
    <source>
        <dbReference type="ARBA" id="ARBA00023277"/>
    </source>
</evidence>
<dbReference type="NCBIfam" id="TIGR02152">
    <property type="entry name" value="D_ribokin_bact"/>
    <property type="match status" value="1"/>
</dbReference>
<evidence type="ECO:0000259" key="11">
    <source>
        <dbReference type="Pfam" id="PF00294"/>
    </source>
</evidence>
<keyword evidence="1 9" id="KW-0808">Transferase</keyword>
<keyword evidence="8 9" id="KW-0119">Carbohydrate metabolism</keyword>
<feature type="binding site" evidence="9">
    <location>
        <position position="283"/>
    </location>
    <ligand>
        <name>K(+)</name>
        <dbReference type="ChEBI" id="CHEBI:29103"/>
    </ligand>
</feature>
<name>A0ABP3B215_9LIST</name>
<feature type="binding site" evidence="9">
    <location>
        <position position="251"/>
    </location>
    <ligand>
        <name>substrate</name>
    </ligand>
</feature>
<evidence type="ECO:0000256" key="6">
    <source>
        <dbReference type="ARBA" id="ARBA00022842"/>
    </source>
</evidence>
<dbReference type="InterPro" id="IPR011611">
    <property type="entry name" value="PfkB_dom"/>
</dbReference>
<protein>
    <recommendedName>
        <fullName evidence="9 10">Ribokinase</fullName>
        <shortName evidence="9">RK</shortName>
        <ecNumber evidence="9 10">2.7.1.15</ecNumber>
    </recommendedName>
</protein>
<feature type="binding site" evidence="9">
    <location>
        <position position="289"/>
    </location>
    <ligand>
        <name>K(+)</name>
        <dbReference type="ChEBI" id="CHEBI:29103"/>
    </ligand>
</feature>
<comment type="similarity">
    <text evidence="9">Belongs to the carbohydrate kinase PfkB family. Ribokinase subfamily.</text>
</comment>
<feature type="domain" description="Carbohydrate kinase PfkB" evidence="11">
    <location>
        <begin position="1"/>
        <end position="291"/>
    </location>
</feature>
<evidence type="ECO:0000256" key="5">
    <source>
        <dbReference type="ARBA" id="ARBA00022840"/>
    </source>
</evidence>
<dbReference type="HAMAP" id="MF_01987">
    <property type="entry name" value="Ribokinase"/>
    <property type="match status" value="1"/>
</dbReference>
<feature type="active site" description="Proton acceptor" evidence="9">
    <location>
        <position position="251"/>
    </location>
</feature>
<dbReference type="PRINTS" id="PR00990">
    <property type="entry name" value="RIBOKINASE"/>
</dbReference>
<evidence type="ECO:0000313" key="13">
    <source>
        <dbReference type="Proteomes" id="UP000019249"/>
    </source>
</evidence>
<organism evidence="12 13">
    <name type="scientific">Listeria floridensis FSL S10-1187</name>
    <dbReference type="NCBI Taxonomy" id="1265817"/>
    <lineage>
        <taxon>Bacteria</taxon>
        <taxon>Bacillati</taxon>
        <taxon>Bacillota</taxon>
        <taxon>Bacilli</taxon>
        <taxon>Bacillales</taxon>
        <taxon>Listeriaceae</taxon>
        <taxon>Listeria</taxon>
    </lineage>
</organism>
<gene>
    <name evidence="9" type="primary">rbsK</name>
    <name evidence="12" type="ORF">MFLO_04695</name>
</gene>
<accession>A0ABP3B215</accession>
<dbReference type="EMBL" id="AODF01000007">
    <property type="protein sequence ID" value="EUJ33204.1"/>
    <property type="molecule type" value="Genomic_DNA"/>
</dbReference>
<dbReference type="SUPFAM" id="SSF53613">
    <property type="entry name" value="Ribokinase-like"/>
    <property type="match status" value="1"/>
</dbReference>
<dbReference type="InterPro" id="IPR011877">
    <property type="entry name" value="Ribokinase"/>
</dbReference>
<comment type="catalytic activity">
    <reaction evidence="9">
        <text>D-ribose + ATP = D-ribose 5-phosphate + ADP + H(+)</text>
        <dbReference type="Rhea" id="RHEA:13697"/>
        <dbReference type="ChEBI" id="CHEBI:15378"/>
        <dbReference type="ChEBI" id="CHEBI:30616"/>
        <dbReference type="ChEBI" id="CHEBI:47013"/>
        <dbReference type="ChEBI" id="CHEBI:78346"/>
        <dbReference type="ChEBI" id="CHEBI:456216"/>
        <dbReference type="EC" id="2.7.1.15"/>
    </reaction>
</comment>
<evidence type="ECO:0000256" key="1">
    <source>
        <dbReference type="ARBA" id="ARBA00022679"/>
    </source>
</evidence>
<evidence type="ECO:0000256" key="7">
    <source>
        <dbReference type="ARBA" id="ARBA00022958"/>
    </source>
</evidence>
<comment type="caution">
    <text evidence="12">The sequence shown here is derived from an EMBL/GenBank/DDBJ whole genome shotgun (WGS) entry which is preliminary data.</text>
</comment>
<keyword evidence="3 9" id="KW-0547">Nucleotide-binding</keyword>
<dbReference type="Proteomes" id="UP000019249">
    <property type="component" value="Unassembled WGS sequence"/>
</dbReference>
<dbReference type="EC" id="2.7.1.15" evidence="9 10"/>
<feature type="binding site" evidence="9">
    <location>
        <begin position="11"/>
        <end position="13"/>
    </location>
    <ligand>
        <name>substrate</name>
    </ligand>
</feature>
<dbReference type="Gene3D" id="3.40.1190.20">
    <property type="match status" value="1"/>
</dbReference>
<dbReference type="Pfam" id="PF00294">
    <property type="entry name" value="PfkB"/>
    <property type="match status" value="1"/>
</dbReference>
<comment type="activity regulation">
    <text evidence="9">Activated by a monovalent cation that binds near, but not in, the active site. The most likely occupant of the site in vivo is potassium. Ion binding induces a conformational change that may alter substrate affinity.</text>
</comment>
<evidence type="ECO:0000256" key="4">
    <source>
        <dbReference type="ARBA" id="ARBA00022777"/>
    </source>
</evidence>
<comment type="subunit">
    <text evidence="9">Homodimer.</text>
</comment>
<evidence type="ECO:0000313" key="12">
    <source>
        <dbReference type="EMBL" id="EUJ33204.1"/>
    </source>
</evidence>
<comment type="cofactor">
    <cofactor evidence="9">
        <name>Mg(2+)</name>
        <dbReference type="ChEBI" id="CHEBI:18420"/>
    </cofactor>
    <text evidence="9">Requires a divalent cation, most likely magnesium in vivo, as an electrophilic catalyst to aid phosphoryl group transfer. It is the chelate of the metal and the nucleotide that is the actual substrate.</text>
</comment>
<evidence type="ECO:0000256" key="9">
    <source>
        <dbReference type="HAMAP-Rule" id="MF_01987"/>
    </source>
</evidence>
<comment type="pathway">
    <text evidence="9">Carbohydrate metabolism; D-ribose degradation; D-ribose 5-phosphate from beta-D-ribopyranose: step 2/2.</text>
</comment>
<sequence length="300" mass="32539">MKQICVVGSLNLDTTLEFEALPNKGETRAAKELRYSAGGKGFNQAVTAKRLGSEVVFIGAVGNDERGQMLRAILEEEQIDQTEVQTVEAETGQAYIAVDRSGNNLIMTYGGANKSVTEAVIEQAAAKICASDAVIAQFEIPEPAIIKSFELAKQHDKLTILNPAPGRKCSMELLRFTDYLIPNETELEFALNRKLESQMERIEAARELLQWVRKAVIVTLGEAGSLFVTAEAVHEIPAVKADAVDTTAAGDSFIGTFAHYVLRQGEEDAIKRASLVAALVVAKQGAHTSIPSSHELNRLK</sequence>
<feature type="binding site" evidence="9">
    <location>
        <position position="285"/>
    </location>
    <ligand>
        <name>K(+)</name>
        <dbReference type="ChEBI" id="CHEBI:29103"/>
    </ligand>
</feature>
<feature type="binding site" evidence="9">
    <location>
        <begin position="219"/>
        <end position="224"/>
    </location>
    <ligand>
        <name>ATP</name>
        <dbReference type="ChEBI" id="CHEBI:30616"/>
    </ligand>
</feature>
<evidence type="ECO:0000256" key="2">
    <source>
        <dbReference type="ARBA" id="ARBA00022723"/>
    </source>
</evidence>
<dbReference type="PANTHER" id="PTHR10584:SF166">
    <property type="entry name" value="RIBOKINASE"/>
    <property type="match status" value="1"/>
</dbReference>
<keyword evidence="7 9" id="KW-0630">Potassium</keyword>
<keyword evidence="13" id="KW-1185">Reference proteome</keyword>
<dbReference type="PANTHER" id="PTHR10584">
    <property type="entry name" value="SUGAR KINASE"/>
    <property type="match status" value="1"/>
</dbReference>